<dbReference type="STRING" id="1886670.PTI45_01904"/>
<name>A0A1E3L475_9BACL</name>
<dbReference type="InterPro" id="IPR012854">
    <property type="entry name" value="Cu_amine_oxidase-like_N"/>
</dbReference>
<comment type="caution">
    <text evidence="4">The sequence shown here is derived from an EMBL/GenBank/DDBJ whole genome shotgun (WGS) entry which is preliminary data.</text>
</comment>
<dbReference type="AlphaFoldDB" id="A0A1E3L475"/>
<proteinExistence type="predicted"/>
<keyword evidence="1" id="KW-0175">Coiled coil</keyword>
<accession>A0A1E3L475</accession>
<sequence length="358" mass="39600">MKLRKKPVMIATVSALAISGSIFVNSTYASQATKQLKAMYNNIKVIYNNQEVTVDASQEPFMVNGTTYIPLRMMGDVFDKKVTWDNTNKIVNVADKTTQVPQTTVDTLNSQIQNLQLQLNTATAQNTTKDTTIAQLQAQITSLNTQITDLKNNNTSSNSNSTTLNKLQTTLNNSYADYKGTSANIELTGNSDKLKVNIKVTESVWNDLSTSNRRTLLQNIVDAIHDNSTYDEATVTGTVVTKNSVKLLTFSTNSSNSIIIGSNVDLSTVQTTLNNDFGTYKGVKLSIELSNDNDEEIVFRIYANKGDWNSLTSYQTNTLFNSVAEEIDSAYSNMNKKIYGFVYDSSNKTSILERYNGS</sequence>
<dbReference type="SUPFAM" id="SSF55383">
    <property type="entry name" value="Copper amine oxidase, domain N"/>
    <property type="match status" value="1"/>
</dbReference>
<evidence type="ECO:0000256" key="2">
    <source>
        <dbReference type="SAM" id="SignalP"/>
    </source>
</evidence>
<reference evidence="4 5" key="1">
    <citation type="submission" date="2016-08" db="EMBL/GenBank/DDBJ databases">
        <title>Genome sequencing of Paenibacillus sp. TI45-13ar, isolated from Korean traditional nuruk.</title>
        <authorList>
            <person name="Kim S.-J."/>
        </authorList>
    </citation>
    <scope>NUCLEOTIDE SEQUENCE [LARGE SCALE GENOMIC DNA]</scope>
    <source>
        <strain evidence="4 5">TI45-13ar</strain>
    </source>
</reference>
<keyword evidence="5" id="KW-1185">Reference proteome</keyword>
<organism evidence="4 5">
    <name type="scientific">Paenibacillus nuruki</name>
    <dbReference type="NCBI Taxonomy" id="1886670"/>
    <lineage>
        <taxon>Bacteria</taxon>
        <taxon>Bacillati</taxon>
        <taxon>Bacillota</taxon>
        <taxon>Bacilli</taxon>
        <taxon>Bacillales</taxon>
        <taxon>Paenibacillaceae</taxon>
        <taxon>Paenibacillus</taxon>
    </lineage>
</organism>
<gene>
    <name evidence="4" type="ORF">PTI45_01904</name>
</gene>
<feature type="chain" id="PRO_5039706341" description="Copper amine oxidase-like N-terminal domain-containing protein" evidence="2">
    <location>
        <begin position="30"/>
        <end position="358"/>
    </location>
</feature>
<evidence type="ECO:0000313" key="4">
    <source>
        <dbReference type="EMBL" id="ODP28609.1"/>
    </source>
</evidence>
<dbReference type="EMBL" id="MDER01000035">
    <property type="protein sequence ID" value="ODP28609.1"/>
    <property type="molecule type" value="Genomic_DNA"/>
</dbReference>
<dbReference type="Proteomes" id="UP000094578">
    <property type="component" value="Unassembled WGS sequence"/>
</dbReference>
<dbReference type="Pfam" id="PF07833">
    <property type="entry name" value="Cu_amine_oxidN1"/>
    <property type="match status" value="1"/>
</dbReference>
<feature type="domain" description="Copper amine oxidase-like N-terminal" evidence="3">
    <location>
        <begin position="29"/>
        <end position="91"/>
    </location>
</feature>
<dbReference type="InterPro" id="IPR036582">
    <property type="entry name" value="Mao_N_sf"/>
</dbReference>
<feature type="coiled-coil region" evidence="1">
    <location>
        <begin position="105"/>
        <end position="153"/>
    </location>
</feature>
<protein>
    <recommendedName>
        <fullName evidence="3">Copper amine oxidase-like N-terminal domain-containing protein</fullName>
    </recommendedName>
</protein>
<dbReference type="Gene3D" id="1.20.5.340">
    <property type="match status" value="1"/>
</dbReference>
<evidence type="ECO:0000313" key="5">
    <source>
        <dbReference type="Proteomes" id="UP000094578"/>
    </source>
</evidence>
<evidence type="ECO:0000256" key="1">
    <source>
        <dbReference type="SAM" id="Coils"/>
    </source>
</evidence>
<feature type="signal peptide" evidence="2">
    <location>
        <begin position="1"/>
        <end position="29"/>
    </location>
</feature>
<evidence type="ECO:0000259" key="3">
    <source>
        <dbReference type="Pfam" id="PF07833"/>
    </source>
</evidence>
<keyword evidence="2" id="KW-0732">Signal</keyword>
<dbReference type="RefSeq" id="WP_069327327.1">
    <property type="nucleotide sequence ID" value="NZ_MDER01000035.1"/>
</dbReference>